<organism evidence="1 2">
    <name type="scientific">Roseobacter sinensis</name>
    <dbReference type="NCBI Taxonomy" id="2931391"/>
    <lineage>
        <taxon>Bacteria</taxon>
        <taxon>Pseudomonadati</taxon>
        <taxon>Pseudomonadota</taxon>
        <taxon>Alphaproteobacteria</taxon>
        <taxon>Rhodobacterales</taxon>
        <taxon>Roseobacteraceae</taxon>
        <taxon>Roseobacter</taxon>
    </lineage>
</organism>
<dbReference type="RefSeq" id="WP_263845730.1">
    <property type="nucleotide sequence ID" value="NZ_JALIEB010000016.1"/>
</dbReference>
<keyword evidence="2" id="KW-1185">Reference proteome</keyword>
<proteinExistence type="predicted"/>
<accession>A0ABT3BIX9</accession>
<sequence length="165" mass="18305">MTSQVNADYGSASMRRKVNGDARISQKGKILGVTKTSILIFALVASAGPLLADTVCRLELQERGGPQLMATLTMTDATATIEYEPHTGFLYPFTFDCSSIEKLICVTVNRWSLHAISFEYPSYAITLSVLDREAYGTAATNTKIRLWRIINCVGDTEFDWLSRRP</sequence>
<dbReference type="Proteomes" id="UP001208690">
    <property type="component" value="Unassembled WGS sequence"/>
</dbReference>
<evidence type="ECO:0000313" key="2">
    <source>
        <dbReference type="Proteomes" id="UP001208690"/>
    </source>
</evidence>
<name>A0ABT3BIX9_9RHOB</name>
<evidence type="ECO:0000313" key="1">
    <source>
        <dbReference type="EMBL" id="MCV3273512.1"/>
    </source>
</evidence>
<protein>
    <submittedName>
        <fullName evidence="1">Uncharacterized protein</fullName>
    </submittedName>
</protein>
<comment type="caution">
    <text evidence="1">The sequence shown here is derived from an EMBL/GenBank/DDBJ whole genome shotgun (WGS) entry which is preliminary data.</text>
</comment>
<dbReference type="EMBL" id="JALIEB010000016">
    <property type="protein sequence ID" value="MCV3273512.1"/>
    <property type="molecule type" value="Genomic_DNA"/>
</dbReference>
<gene>
    <name evidence="1" type="ORF">MUB52_18940</name>
</gene>
<reference evidence="1 2" key="1">
    <citation type="submission" date="2022-04" db="EMBL/GenBank/DDBJ databases">
        <title>Roseobacter sp. WL0113 is a bacterium isolated from neritic sediment.</title>
        <authorList>
            <person name="Wang L."/>
            <person name="He W."/>
            <person name="Zhang D.-F."/>
        </authorList>
    </citation>
    <scope>NUCLEOTIDE SEQUENCE [LARGE SCALE GENOMIC DNA]</scope>
    <source>
        <strain evidence="1 2">WL0113</strain>
    </source>
</reference>